<gene>
    <name evidence="7" type="ORF">GCM10010302_49960</name>
</gene>
<proteinExistence type="inferred from homology"/>
<dbReference type="PANTHER" id="PTHR30290">
    <property type="entry name" value="PERIPLASMIC BINDING COMPONENT OF ABC TRANSPORTER"/>
    <property type="match status" value="1"/>
</dbReference>
<feature type="domain" description="Solute-binding protein family 5" evidence="6">
    <location>
        <begin position="80"/>
        <end position="441"/>
    </location>
</feature>
<reference evidence="7 8" key="1">
    <citation type="journal article" date="2019" name="Int. J. Syst. Evol. Microbiol.">
        <title>The Global Catalogue of Microorganisms (GCM) 10K type strain sequencing project: providing services to taxonomists for standard genome sequencing and annotation.</title>
        <authorList>
            <consortium name="The Broad Institute Genomics Platform"/>
            <consortium name="The Broad Institute Genome Sequencing Center for Infectious Disease"/>
            <person name="Wu L."/>
            <person name="Ma J."/>
        </authorList>
    </citation>
    <scope>NUCLEOTIDE SEQUENCE [LARGE SCALE GENOMIC DNA]</scope>
    <source>
        <strain evidence="7 8">JCM 4505</strain>
    </source>
</reference>
<comment type="subcellular location">
    <subcellularLocation>
        <location evidence="1">Cell envelope</location>
    </subcellularLocation>
</comment>
<dbReference type="PIRSF" id="PIRSF002741">
    <property type="entry name" value="MppA"/>
    <property type="match status" value="1"/>
</dbReference>
<protein>
    <submittedName>
        <fullName evidence="7">ABC transporter substrate-binding protein</fullName>
    </submittedName>
</protein>
<organism evidence="7 8">
    <name type="scientific">Streptomyces polychromogenes</name>
    <dbReference type="NCBI Taxonomy" id="67342"/>
    <lineage>
        <taxon>Bacteria</taxon>
        <taxon>Bacillati</taxon>
        <taxon>Actinomycetota</taxon>
        <taxon>Actinomycetes</taxon>
        <taxon>Kitasatosporales</taxon>
        <taxon>Streptomycetaceae</taxon>
        <taxon>Streptomyces</taxon>
    </lineage>
</organism>
<accession>A0ABN0VIK9</accession>
<dbReference type="EMBL" id="BAAABV010000023">
    <property type="protein sequence ID" value="GAA0305316.1"/>
    <property type="molecule type" value="Genomic_DNA"/>
</dbReference>
<dbReference type="SUPFAM" id="SSF53850">
    <property type="entry name" value="Periplasmic binding protein-like II"/>
    <property type="match status" value="1"/>
</dbReference>
<comment type="similarity">
    <text evidence="2">Belongs to the bacterial solute-binding protein 5 family.</text>
</comment>
<dbReference type="Proteomes" id="UP001501867">
    <property type="component" value="Unassembled WGS sequence"/>
</dbReference>
<sequence length="521" mass="55968">MAMGSVRTKVIAAGLVLAAAGGVAAWQLLPLGESGHGAIRVGTTDHVSALDPAGAYDAGSWALYSNVYQSLLTIKPGSDTPVPDAASSCAFVGQKLTTYRCELRSDLTFTGGRQVTAEDVKFSFDRIKQINSDQGPAPLFNTLASVKAEGLSVTFNLSAPDATFPFKIATGAASIVDKERYPAKALREDGKADGSGPFTLTGYKPRTSAELKPNPAYKGQAKPARSAVTVRYFKDSAQLDQAWKDHQIEVAHRDMPPAVLAALNPGLKDTRYQTSGGTEARHIVFNVRPGSAVQKPAVRQAMAASLDRSKIAADVYKGTVTPLYSLVPAGIAGHSTPFFDTYPSPSGATARKLLTDAGVATPVSLTLGVNVRGANLAEAEEIKRQLESTGLFQLQIKPVDAWEDFQKAYAAGQFDAYTLGWIADFPDADNFLAPLVGKDSSMNNGFSDKAAEDLIARTQSFQDRGEASNDFRELQRVVSQQIPLLPIWQKKDYVLSRESVTGLQYLSDGTGVWRLWELNWL</sequence>
<dbReference type="InterPro" id="IPR039424">
    <property type="entry name" value="SBP_5"/>
</dbReference>
<evidence type="ECO:0000256" key="1">
    <source>
        <dbReference type="ARBA" id="ARBA00004196"/>
    </source>
</evidence>
<keyword evidence="4" id="KW-0732">Signal</keyword>
<keyword evidence="8" id="KW-1185">Reference proteome</keyword>
<evidence type="ECO:0000256" key="2">
    <source>
        <dbReference type="ARBA" id="ARBA00005695"/>
    </source>
</evidence>
<evidence type="ECO:0000256" key="4">
    <source>
        <dbReference type="ARBA" id="ARBA00022729"/>
    </source>
</evidence>
<name>A0ABN0VIK9_9ACTN</name>
<dbReference type="PANTHER" id="PTHR30290:SF10">
    <property type="entry name" value="PERIPLASMIC OLIGOPEPTIDE-BINDING PROTEIN-RELATED"/>
    <property type="match status" value="1"/>
</dbReference>
<dbReference type="Gene3D" id="3.10.105.10">
    <property type="entry name" value="Dipeptide-binding Protein, Domain 3"/>
    <property type="match status" value="1"/>
</dbReference>
<feature type="region of interest" description="Disordered" evidence="5">
    <location>
        <begin position="188"/>
        <end position="220"/>
    </location>
</feature>
<evidence type="ECO:0000313" key="7">
    <source>
        <dbReference type="EMBL" id="GAA0305316.1"/>
    </source>
</evidence>
<dbReference type="InterPro" id="IPR000914">
    <property type="entry name" value="SBP_5_dom"/>
</dbReference>
<evidence type="ECO:0000259" key="6">
    <source>
        <dbReference type="Pfam" id="PF00496"/>
    </source>
</evidence>
<evidence type="ECO:0000256" key="5">
    <source>
        <dbReference type="SAM" id="MobiDB-lite"/>
    </source>
</evidence>
<keyword evidence="3" id="KW-0813">Transport</keyword>
<evidence type="ECO:0000313" key="8">
    <source>
        <dbReference type="Proteomes" id="UP001501867"/>
    </source>
</evidence>
<dbReference type="InterPro" id="IPR030678">
    <property type="entry name" value="Peptide/Ni-bd"/>
</dbReference>
<dbReference type="Pfam" id="PF00496">
    <property type="entry name" value="SBP_bac_5"/>
    <property type="match status" value="1"/>
</dbReference>
<evidence type="ECO:0000256" key="3">
    <source>
        <dbReference type="ARBA" id="ARBA00022448"/>
    </source>
</evidence>
<dbReference type="Gene3D" id="3.40.190.10">
    <property type="entry name" value="Periplasmic binding protein-like II"/>
    <property type="match status" value="1"/>
</dbReference>
<comment type="caution">
    <text evidence="7">The sequence shown here is derived from an EMBL/GenBank/DDBJ whole genome shotgun (WGS) entry which is preliminary data.</text>
</comment>